<evidence type="ECO:0000313" key="1">
    <source>
        <dbReference type="EMBL" id="KAJ9659732.1"/>
    </source>
</evidence>
<name>A0ACC3ACQ1_9EURO</name>
<dbReference type="EMBL" id="JAPDRQ010000037">
    <property type="protein sequence ID" value="KAJ9659732.1"/>
    <property type="molecule type" value="Genomic_DNA"/>
</dbReference>
<accession>A0ACC3ACQ1</accession>
<keyword evidence="2" id="KW-1185">Reference proteome</keyword>
<sequence length="401" mass="43896">MSSFTTHINALTTPGTNGIPAVSVAAVNPTGKTLLQHYAGHTLLASTAAPISERSIFRLSSSTKILTAIAALQCVERGQLILDEPVIRWLPELREKQIITLAPPETKDDDKPKFSFKPATTEITLRMLLTHTSGIGTDILHPLLRAWRASRNEPPQAVAGSALKSWDMPLLFEPGTSWMYSSGYDAVGVLVGRLNDTDLEGYMQRNVFAPLGLKDSTFFIKREGREEMLGRLVDCVTRTKEGVLVPWPSQTGDNPPEAQGSGGLFASVPDFVAMLGDLIKEQPKLLKRETVDLLFSPQLQSKDTVKEAFEQARPLWGAMMGELVQGVEAEFGLGGLLVTSDSQGLGNIKGTLCWAGATGTFWLINRERGVAAVYATQVFPPNDEKGWELMQEFVREVWKVC</sequence>
<proteinExistence type="predicted"/>
<evidence type="ECO:0000313" key="2">
    <source>
        <dbReference type="Proteomes" id="UP001172386"/>
    </source>
</evidence>
<gene>
    <name evidence="1" type="ORF">H2198_002980</name>
</gene>
<reference evidence="1" key="1">
    <citation type="submission" date="2022-10" db="EMBL/GenBank/DDBJ databases">
        <title>Culturing micro-colonial fungi from biological soil crusts in the Mojave desert and describing Neophaeococcomyces mojavensis, and introducing the new genera and species Taxawa tesnikishii.</title>
        <authorList>
            <person name="Kurbessoian T."/>
            <person name="Stajich J.E."/>
        </authorList>
    </citation>
    <scope>NUCLEOTIDE SEQUENCE</scope>
    <source>
        <strain evidence="1">JES_112</strain>
    </source>
</reference>
<comment type="caution">
    <text evidence="1">The sequence shown here is derived from an EMBL/GenBank/DDBJ whole genome shotgun (WGS) entry which is preliminary data.</text>
</comment>
<protein>
    <submittedName>
        <fullName evidence="1">Uncharacterized protein</fullName>
    </submittedName>
</protein>
<dbReference type="Proteomes" id="UP001172386">
    <property type="component" value="Unassembled WGS sequence"/>
</dbReference>
<organism evidence="1 2">
    <name type="scientific">Neophaeococcomyces mojaviensis</name>
    <dbReference type="NCBI Taxonomy" id="3383035"/>
    <lineage>
        <taxon>Eukaryota</taxon>
        <taxon>Fungi</taxon>
        <taxon>Dikarya</taxon>
        <taxon>Ascomycota</taxon>
        <taxon>Pezizomycotina</taxon>
        <taxon>Eurotiomycetes</taxon>
        <taxon>Chaetothyriomycetidae</taxon>
        <taxon>Chaetothyriales</taxon>
        <taxon>Chaetothyriales incertae sedis</taxon>
        <taxon>Neophaeococcomyces</taxon>
    </lineage>
</organism>